<evidence type="ECO:0000256" key="12">
    <source>
        <dbReference type="SAM" id="MobiDB-lite"/>
    </source>
</evidence>
<accession>A0A553MMU6</accession>
<feature type="transmembrane region" description="Helical" evidence="10 11">
    <location>
        <begin position="254"/>
        <end position="271"/>
    </location>
</feature>
<comment type="similarity">
    <text evidence="10">Belongs to the ELO family. ELOVL4 subfamily.</text>
</comment>
<dbReference type="GO" id="GO:0035338">
    <property type="term" value="P:long-chain fatty-acyl-CoA biosynthetic process"/>
    <property type="evidence" value="ECO:0007669"/>
    <property type="project" value="UniProtKB-UniRule"/>
</dbReference>
<dbReference type="GO" id="GO:0009922">
    <property type="term" value="F:fatty acid elongase activity"/>
    <property type="evidence" value="ECO:0007669"/>
    <property type="project" value="UniProtKB-UniRule"/>
</dbReference>
<dbReference type="GO" id="GO:0042761">
    <property type="term" value="P:very long-chain fatty acid biosynthetic process"/>
    <property type="evidence" value="ECO:0007669"/>
    <property type="project" value="UniProtKB-UniRule"/>
</dbReference>
<dbReference type="AlphaFoldDB" id="A0A553MMU6"/>
<feature type="compositionally biased region" description="Polar residues" evidence="12">
    <location>
        <begin position="380"/>
        <end position="390"/>
    </location>
</feature>
<evidence type="ECO:0000256" key="6">
    <source>
        <dbReference type="ARBA" id="ARBA00022989"/>
    </source>
</evidence>
<protein>
    <recommendedName>
        <fullName evidence="10">Elongation of very long chain fatty acids protein 4</fullName>
        <ecNumber evidence="10">2.3.1.199</ecNumber>
    </recommendedName>
    <alternativeName>
        <fullName evidence="10">3-keto acyl-CoA synthase ELOVL4</fullName>
    </alternativeName>
    <alternativeName>
        <fullName evidence="10">ELOVL fatty acid elongase 4</fullName>
        <shortName evidence="10">ELOVL FA elongase 4</shortName>
    </alternativeName>
    <alternativeName>
        <fullName evidence="10">Very long chain 3-ketoacyl-CoA synthase 4</fullName>
    </alternativeName>
    <alternativeName>
        <fullName evidence="10">Very long chain 3-oxoacyl-CoA synthase 4</fullName>
    </alternativeName>
</protein>
<evidence type="ECO:0000313" key="13">
    <source>
        <dbReference type="EMBL" id="TRY54501.1"/>
    </source>
</evidence>
<keyword evidence="8 10" id="KW-0472">Membrane</keyword>
<keyword evidence="5 10" id="KW-0276">Fatty acid metabolism</keyword>
<dbReference type="HAMAP" id="MF_03204">
    <property type="entry name" value="VLCF_elongase_4"/>
    <property type="match status" value="1"/>
</dbReference>
<keyword evidence="2 10" id="KW-0444">Lipid biosynthesis</keyword>
<evidence type="ECO:0000256" key="8">
    <source>
        <dbReference type="ARBA" id="ARBA00023136"/>
    </source>
</evidence>
<reference evidence="13 14" key="1">
    <citation type="journal article" date="2019" name="Sci. Data">
        <title>Hybrid genome assembly and annotation of Danionella translucida.</title>
        <authorList>
            <person name="Kadobianskyi M."/>
            <person name="Schulze L."/>
            <person name="Schuelke M."/>
            <person name="Judkewitz B."/>
        </authorList>
    </citation>
    <scope>NUCLEOTIDE SEQUENCE [LARGE SCALE GENOMIC DNA]</scope>
    <source>
        <strain evidence="13 14">Bolton</strain>
    </source>
</reference>
<dbReference type="GO" id="GO:0019367">
    <property type="term" value="P:fatty acid elongation, saturated fatty acid"/>
    <property type="evidence" value="ECO:0007669"/>
    <property type="project" value="UniProtKB-UniRule"/>
</dbReference>
<evidence type="ECO:0000256" key="2">
    <source>
        <dbReference type="ARBA" id="ARBA00022516"/>
    </source>
</evidence>
<dbReference type="PROSITE" id="PS01188">
    <property type="entry name" value="ELO"/>
    <property type="match status" value="1"/>
</dbReference>
<dbReference type="GO" id="GO:0034626">
    <property type="term" value="P:fatty acid elongation, polyunsaturated fatty acid"/>
    <property type="evidence" value="ECO:0007669"/>
    <property type="project" value="UniProtKB-UniRule"/>
</dbReference>
<dbReference type="EMBL" id="SRMA01027344">
    <property type="protein sequence ID" value="TRY54501.1"/>
    <property type="molecule type" value="Genomic_DNA"/>
</dbReference>
<feature type="transmembrane region" description="Helical" evidence="10 11">
    <location>
        <begin position="174"/>
        <end position="194"/>
    </location>
</feature>
<dbReference type="EC" id="2.3.1.199" evidence="10"/>
<comment type="caution">
    <text evidence="13">The sequence shown here is derived from an EMBL/GenBank/DDBJ whole genome shotgun (WGS) entry which is preliminary data.</text>
</comment>
<feature type="short sequence motif" description="Di-lysine motif" evidence="10">
    <location>
        <begin position="399"/>
        <end position="403"/>
    </location>
</feature>
<evidence type="ECO:0000256" key="1">
    <source>
        <dbReference type="ARBA" id="ARBA00004141"/>
    </source>
</evidence>
<dbReference type="PANTHER" id="PTHR11157:SF61">
    <property type="entry name" value="ELONGATION OF VERY LONG CHAIN FATTY ACIDS PROTEIN 4"/>
    <property type="match status" value="1"/>
</dbReference>
<feature type="region of interest" description="Disordered" evidence="12">
    <location>
        <begin position="1"/>
        <end position="32"/>
    </location>
</feature>
<evidence type="ECO:0000256" key="5">
    <source>
        <dbReference type="ARBA" id="ARBA00022832"/>
    </source>
</evidence>
<evidence type="ECO:0000256" key="3">
    <source>
        <dbReference type="ARBA" id="ARBA00022679"/>
    </source>
</evidence>
<feature type="region of interest" description="Disordered" evidence="12">
    <location>
        <begin position="370"/>
        <end position="403"/>
    </location>
</feature>
<dbReference type="GO" id="GO:0030148">
    <property type="term" value="P:sphingolipid biosynthetic process"/>
    <property type="evidence" value="ECO:0007669"/>
    <property type="project" value="TreeGrafter"/>
</dbReference>
<sequence>MARVRMRSAAQPGREPHRHTQSAQRRTRAVKPSPHVLLSRYSHPACLPIESQSDFNSRLYLRGRSSPDVLIDAGSEATNFLEVGGASFHQPIRMRSSGDKLLSPGAMETAVHLMNDSLEFYKWSLTIADKRVEKWPMMSSPLPTLGISVLYLVFLWAGPLYMKSREPFQLRKTLIIYNFSMVLLNFYICKELLLGSRAAGYSYLCQPVNYSNDVNEVRIASALWWYYISKGVEFLDTVFFIMRKKFNQVSFLHVYHHCTMFILWWIGIKWVPGGQSFFGATINSGIHVLMYGYYGLAAIGPKIQKYLWWKKYLTIIQMIQFHVTIGHAAHSLYTGCPFPAWMQWALIGYAVTFIVLFANFYYQTYRRQPRHKSGKPVANGISTATNGTTENGKKQKKGKGKYD</sequence>
<feature type="transmembrane region" description="Helical" evidence="10 11">
    <location>
        <begin position="312"/>
        <end position="329"/>
    </location>
</feature>
<feature type="compositionally biased region" description="Basic residues" evidence="12">
    <location>
        <begin position="16"/>
        <end position="29"/>
    </location>
</feature>
<evidence type="ECO:0000313" key="14">
    <source>
        <dbReference type="Proteomes" id="UP000316079"/>
    </source>
</evidence>
<comment type="pathway">
    <text evidence="10">Lipid metabolism; fatty acid biosynthesis.</text>
</comment>
<dbReference type="InterPro" id="IPR030457">
    <property type="entry name" value="ELO_CS"/>
</dbReference>
<keyword evidence="9 10" id="KW-0275">Fatty acid biosynthesis</keyword>
<feature type="transmembrane region" description="Helical" evidence="10 11">
    <location>
        <begin position="277"/>
        <end position="300"/>
    </location>
</feature>
<evidence type="ECO:0000256" key="4">
    <source>
        <dbReference type="ARBA" id="ARBA00022692"/>
    </source>
</evidence>
<dbReference type="InterPro" id="IPR002076">
    <property type="entry name" value="ELO_fam"/>
</dbReference>
<keyword evidence="3 10" id="KW-0808">Transferase</keyword>
<feature type="compositionally biased region" description="Basic residues" evidence="12">
    <location>
        <begin position="394"/>
        <end position="403"/>
    </location>
</feature>
<feature type="transmembrane region" description="Helical" evidence="10 11">
    <location>
        <begin position="142"/>
        <end position="162"/>
    </location>
</feature>
<keyword evidence="10" id="KW-0256">Endoplasmic reticulum</keyword>
<evidence type="ECO:0000256" key="10">
    <source>
        <dbReference type="HAMAP-Rule" id="MF_03204"/>
    </source>
</evidence>
<gene>
    <name evidence="10" type="primary">ELOVL4</name>
    <name evidence="13" type="ORF">DNTS_009212</name>
</gene>
<comment type="subcellular location">
    <subcellularLocation>
        <location evidence="10">Endoplasmic reticulum membrane</location>
        <topology evidence="10">Multi-pass membrane protein</topology>
    </subcellularLocation>
    <subcellularLocation>
        <location evidence="1">Membrane</location>
        <topology evidence="1">Multi-pass membrane protein</topology>
    </subcellularLocation>
</comment>
<name>A0A553MMU6_9TELE</name>
<dbReference type="GO" id="GO:0006636">
    <property type="term" value="P:unsaturated fatty acid biosynthetic process"/>
    <property type="evidence" value="ECO:0007669"/>
    <property type="project" value="UniProtKB-UniRule"/>
</dbReference>
<dbReference type="Proteomes" id="UP000316079">
    <property type="component" value="Unassembled WGS sequence"/>
</dbReference>
<comment type="function">
    <text evidence="10">Catalyzes the first and rate-limiting reaction of the four reactions that constitute the long-chain fatty acids elongation cycle. This endoplasmic reticulum-bound enzymatic process allows the addition of 2 carbons to the chain of long- and very long-chain fatty acids (VLCFAs) per cycle. Condensing enzyme that specifically elongates C24:0 and C26:0 acyl-CoAs. May participate to the production of saturated and monounsaturated VLCFAs of different chain lengths that are involved in multiple biological processes as precursors of membrane lipids and lipid mediators.</text>
</comment>
<keyword evidence="6 10" id="KW-1133">Transmembrane helix</keyword>
<evidence type="ECO:0000256" key="7">
    <source>
        <dbReference type="ARBA" id="ARBA00023098"/>
    </source>
</evidence>
<keyword evidence="14" id="KW-1185">Reference proteome</keyword>
<evidence type="ECO:0000256" key="9">
    <source>
        <dbReference type="ARBA" id="ARBA00023160"/>
    </source>
</evidence>
<keyword evidence="7 10" id="KW-0443">Lipid metabolism</keyword>
<keyword evidence="4 10" id="KW-0812">Transmembrane</keyword>
<dbReference type="GO" id="GO:0034625">
    <property type="term" value="P:fatty acid elongation, monounsaturated fatty acid"/>
    <property type="evidence" value="ECO:0007669"/>
    <property type="project" value="TreeGrafter"/>
</dbReference>
<dbReference type="GO" id="GO:0005789">
    <property type="term" value="C:endoplasmic reticulum membrane"/>
    <property type="evidence" value="ECO:0007669"/>
    <property type="project" value="UniProtKB-SubCell"/>
</dbReference>
<comment type="domain">
    <text evidence="10">The C-terminal di-lysine motif may confer endoplasmic reticulum localization.</text>
</comment>
<dbReference type="Pfam" id="PF01151">
    <property type="entry name" value="ELO"/>
    <property type="match status" value="1"/>
</dbReference>
<dbReference type="PANTHER" id="PTHR11157">
    <property type="entry name" value="FATTY ACID ACYL TRANSFERASE-RELATED"/>
    <property type="match status" value="1"/>
</dbReference>
<dbReference type="InterPro" id="IPR033678">
    <property type="entry name" value="ELOVL4"/>
</dbReference>
<dbReference type="OrthoDB" id="434092at2759"/>
<dbReference type="STRING" id="623744.A0A553MMU6"/>
<dbReference type="UniPathway" id="UPA00094"/>
<feature type="transmembrane region" description="Helical" evidence="10 11">
    <location>
        <begin position="341"/>
        <end position="362"/>
    </location>
</feature>
<comment type="subunit">
    <text evidence="10">Oligomer.</text>
</comment>
<organism evidence="13 14">
    <name type="scientific">Danionella cerebrum</name>
    <dbReference type="NCBI Taxonomy" id="2873325"/>
    <lineage>
        <taxon>Eukaryota</taxon>
        <taxon>Metazoa</taxon>
        <taxon>Chordata</taxon>
        <taxon>Craniata</taxon>
        <taxon>Vertebrata</taxon>
        <taxon>Euteleostomi</taxon>
        <taxon>Actinopterygii</taxon>
        <taxon>Neopterygii</taxon>
        <taxon>Teleostei</taxon>
        <taxon>Ostariophysi</taxon>
        <taxon>Cypriniformes</taxon>
        <taxon>Danionidae</taxon>
        <taxon>Danioninae</taxon>
        <taxon>Danionella</taxon>
    </lineage>
</organism>
<comment type="catalytic activity">
    <reaction evidence="10 11">
        <text>a very-long-chain acyl-CoA + malonyl-CoA + H(+) = a very-long-chain 3-oxoacyl-CoA + CO2 + CoA</text>
        <dbReference type="Rhea" id="RHEA:32727"/>
        <dbReference type="ChEBI" id="CHEBI:15378"/>
        <dbReference type="ChEBI" id="CHEBI:16526"/>
        <dbReference type="ChEBI" id="CHEBI:57287"/>
        <dbReference type="ChEBI" id="CHEBI:57384"/>
        <dbReference type="ChEBI" id="CHEBI:90725"/>
        <dbReference type="ChEBI" id="CHEBI:90736"/>
        <dbReference type="EC" id="2.3.1.199"/>
    </reaction>
</comment>
<proteinExistence type="inferred from homology"/>
<comment type="caution">
    <text evidence="10">Lacks conserved residue(s) required for the propagation of feature annotation.</text>
</comment>
<evidence type="ECO:0000256" key="11">
    <source>
        <dbReference type="RuleBase" id="RU361115"/>
    </source>
</evidence>